<dbReference type="Gene3D" id="3.40.50.2300">
    <property type="match status" value="1"/>
</dbReference>
<comment type="caution">
    <text evidence="9">Lacks conserved residue(s) required for the propagation of feature annotation.</text>
</comment>
<dbReference type="AlphaFoldDB" id="U7QE54"/>
<gene>
    <name evidence="12" type="ORF">M595_4730</name>
</gene>
<evidence type="ECO:0000256" key="3">
    <source>
        <dbReference type="ARBA" id="ARBA00022553"/>
    </source>
</evidence>
<dbReference type="GO" id="GO:0000155">
    <property type="term" value="F:phosphorelay sensor kinase activity"/>
    <property type="evidence" value="ECO:0007669"/>
    <property type="project" value="InterPro"/>
</dbReference>
<sequence length="425" mass="47898">MATILIIDEDVQTQGTLQTILQAQGYIIVTANLEKLAFAGVENLHPHLIIYTWMSENVDALSTIKHLKTQSDLTSAFYLLLTQPELLKSQFSRLEPQIDDWIFAPIDPDELNRRVSRGLKNNQSYSPQSDSSDPQLQQALSDLNLARKRLIKSEKFSTLGQMISGITHEINNPVSVVKGNVSHAADYTQDLIDLIELYGEEYSDPSPVIQERIEEIDLEFLFEDLPQVIESMKSGAERIRQLVESLRNIYRVDDSEEKFVDLHRVLDDIILILQSQLKGKKGRAITLVKDYGKLPEVKCYPGQLNQVFMNLLNNAIDALENRRVETSSEEPTIWIKTEVASSEHSNHPTTPQVIIRIKDNGTGIPENIKPKIFEPFFSTKPLGTATGFGLNICHQFVVETHQGQLQCISQPGEGTEIIISLPLTQ</sequence>
<evidence type="ECO:0000313" key="12">
    <source>
        <dbReference type="EMBL" id="ERT05325.1"/>
    </source>
</evidence>
<dbReference type="InterPro" id="IPR003594">
    <property type="entry name" value="HATPase_dom"/>
</dbReference>
<evidence type="ECO:0000256" key="4">
    <source>
        <dbReference type="ARBA" id="ARBA00022679"/>
    </source>
</evidence>
<reference evidence="12 13" key="1">
    <citation type="journal article" date="2013" name="Front. Microbiol.">
        <title>Comparative genomic analyses of the cyanobacterium, Lyngbya aestuarii BL J, a powerful hydrogen producer.</title>
        <authorList>
            <person name="Kothari A."/>
            <person name="Vaughn M."/>
            <person name="Garcia-Pichel F."/>
        </authorList>
    </citation>
    <scope>NUCLEOTIDE SEQUENCE [LARGE SCALE GENOMIC DNA]</scope>
    <source>
        <strain evidence="12 13">BL J</strain>
    </source>
</reference>
<keyword evidence="5" id="KW-0547">Nucleotide-binding</keyword>
<keyword evidence="4" id="KW-0808">Transferase</keyword>
<dbReference type="Pfam" id="PF02518">
    <property type="entry name" value="HATPase_c"/>
    <property type="match status" value="1"/>
</dbReference>
<dbReference type="PROSITE" id="PS50109">
    <property type="entry name" value="HIS_KIN"/>
    <property type="match status" value="1"/>
</dbReference>
<evidence type="ECO:0000256" key="6">
    <source>
        <dbReference type="ARBA" id="ARBA00022777"/>
    </source>
</evidence>
<dbReference type="GO" id="GO:0005524">
    <property type="term" value="F:ATP binding"/>
    <property type="evidence" value="ECO:0007669"/>
    <property type="project" value="UniProtKB-KW"/>
</dbReference>
<dbReference type="InterPro" id="IPR004358">
    <property type="entry name" value="Sig_transdc_His_kin-like_C"/>
</dbReference>
<dbReference type="PROSITE" id="PS50110">
    <property type="entry name" value="RESPONSE_REGULATORY"/>
    <property type="match status" value="1"/>
</dbReference>
<feature type="domain" description="Response regulatory" evidence="11">
    <location>
        <begin position="3"/>
        <end position="119"/>
    </location>
</feature>
<evidence type="ECO:0000259" key="10">
    <source>
        <dbReference type="PROSITE" id="PS50109"/>
    </source>
</evidence>
<dbReference type="SUPFAM" id="SSF55874">
    <property type="entry name" value="ATPase domain of HSP90 chaperone/DNA topoisomerase II/histidine kinase"/>
    <property type="match status" value="1"/>
</dbReference>
<dbReference type="PANTHER" id="PTHR43065">
    <property type="entry name" value="SENSOR HISTIDINE KINASE"/>
    <property type="match status" value="1"/>
</dbReference>
<protein>
    <recommendedName>
        <fullName evidence="2">histidine kinase</fullName>
        <ecNumber evidence="2">2.7.13.3</ecNumber>
    </recommendedName>
</protein>
<organism evidence="12 13">
    <name type="scientific">Lyngbya aestuarii BL J</name>
    <dbReference type="NCBI Taxonomy" id="1348334"/>
    <lineage>
        <taxon>Bacteria</taxon>
        <taxon>Bacillati</taxon>
        <taxon>Cyanobacteriota</taxon>
        <taxon>Cyanophyceae</taxon>
        <taxon>Oscillatoriophycideae</taxon>
        <taxon>Oscillatoriales</taxon>
        <taxon>Microcoleaceae</taxon>
        <taxon>Lyngbya</taxon>
    </lineage>
</organism>
<comment type="caution">
    <text evidence="12">The sequence shown here is derived from an EMBL/GenBank/DDBJ whole genome shotgun (WGS) entry which is preliminary data.</text>
</comment>
<dbReference type="Proteomes" id="UP000017127">
    <property type="component" value="Unassembled WGS sequence"/>
</dbReference>
<dbReference type="PANTHER" id="PTHR43065:SF10">
    <property type="entry name" value="PEROXIDE STRESS-ACTIVATED HISTIDINE KINASE MAK3"/>
    <property type="match status" value="1"/>
</dbReference>
<keyword evidence="6" id="KW-0418">Kinase</keyword>
<proteinExistence type="predicted"/>
<evidence type="ECO:0000256" key="2">
    <source>
        <dbReference type="ARBA" id="ARBA00012438"/>
    </source>
</evidence>
<dbReference type="EMBL" id="AUZM01000061">
    <property type="protein sequence ID" value="ERT05325.1"/>
    <property type="molecule type" value="Genomic_DNA"/>
</dbReference>
<dbReference type="InterPro" id="IPR005467">
    <property type="entry name" value="His_kinase_dom"/>
</dbReference>
<keyword evidence="3" id="KW-0597">Phosphoprotein</keyword>
<dbReference type="OrthoDB" id="569699at2"/>
<dbReference type="SUPFAM" id="SSF52172">
    <property type="entry name" value="CheY-like"/>
    <property type="match status" value="1"/>
</dbReference>
<dbReference type="Gene3D" id="1.10.287.130">
    <property type="match status" value="1"/>
</dbReference>
<evidence type="ECO:0000256" key="7">
    <source>
        <dbReference type="ARBA" id="ARBA00022840"/>
    </source>
</evidence>
<dbReference type="PATRIC" id="fig|1348334.3.peg.4571"/>
<name>U7QE54_9CYAN</name>
<dbReference type="InterPro" id="IPR036097">
    <property type="entry name" value="HisK_dim/P_sf"/>
</dbReference>
<dbReference type="InterPro" id="IPR001789">
    <property type="entry name" value="Sig_transdc_resp-reg_receiver"/>
</dbReference>
<dbReference type="SUPFAM" id="SSF47384">
    <property type="entry name" value="Homodimeric domain of signal transducing histidine kinase"/>
    <property type="match status" value="1"/>
</dbReference>
<keyword evidence="13" id="KW-1185">Reference proteome</keyword>
<evidence type="ECO:0000256" key="9">
    <source>
        <dbReference type="PROSITE-ProRule" id="PRU00169"/>
    </source>
</evidence>
<dbReference type="InterPro" id="IPR003661">
    <property type="entry name" value="HisK_dim/P_dom"/>
</dbReference>
<dbReference type="PRINTS" id="PR00344">
    <property type="entry name" value="BCTRLSENSOR"/>
</dbReference>
<feature type="domain" description="Histidine kinase" evidence="10">
    <location>
        <begin position="165"/>
        <end position="425"/>
    </location>
</feature>
<dbReference type="Gene3D" id="3.30.565.10">
    <property type="entry name" value="Histidine kinase-like ATPase, C-terminal domain"/>
    <property type="match status" value="1"/>
</dbReference>
<evidence type="ECO:0000256" key="1">
    <source>
        <dbReference type="ARBA" id="ARBA00000085"/>
    </source>
</evidence>
<evidence type="ECO:0000256" key="5">
    <source>
        <dbReference type="ARBA" id="ARBA00022741"/>
    </source>
</evidence>
<comment type="catalytic activity">
    <reaction evidence="1">
        <text>ATP + protein L-histidine = ADP + protein N-phospho-L-histidine.</text>
        <dbReference type="EC" id="2.7.13.3"/>
    </reaction>
</comment>
<evidence type="ECO:0000259" key="11">
    <source>
        <dbReference type="PROSITE" id="PS50110"/>
    </source>
</evidence>
<evidence type="ECO:0000313" key="13">
    <source>
        <dbReference type="Proteomes" id="UP000017127"/>
    </source>
</evidence>
<dbReference type="RefSeq" id="WP_023068459.1">
    <property type="nucleotide sequence ID" value="NZ_AUZM01000061.1"/>
</dbReference>
<dbReference type="EC" id="2.7.13.3" evidence="2"/>
<evidence type="ECO:0000256" key="8">
    <source>
        <dbReference type="ARBA" id="ARBA00023012"/>
    </source>
</evidence>
<dbReference type="SMART" id="SM00387">
    <property type="entry name" value="HATPase_c"/>
    <property type="match status" value="1"/>
</dbReference>
<accession>U7QE54</accession>
<dbReference type="CDD" id="cd00082">
    <property type="entry name" value="HisKA"/>
    <property type="match status" value="1"/>
</dbReference>
<keyword evidence="8" id="KW-0902">Two-component regulatory system</keyword>
<dbReference type="InterPro" id="IPR011006">
    <property type="entry name" value="CheY-like_superfamily"/>
</dbReference>
<dbReference type="InterPro" id="IPR036890">
    <property type="entry name" value="HATPase_C_sf"/>
</dbReference>
<dbReference type="Pfam" id="PF00512">
    <property type="entry name" value="HisKA"/>
    <property type="match status" value="1"/>
</dbReference>
<keyword evidence="7" id="KW-0067">ATP-binding</keyword>